<evidence type="ECO:0000313" key="1">
    <source>
        <dbReference type="EMBL" id="MCE2594381.1"/>
    </source>
</evidence>
<dbReference type="Proteomes" id="UP001201273">
    <property type="component" value="Unassembled WGS sequence"/>
</dbReference>
<dbReference type="RefSeq" id="WP_233051923.1">
    <property type="nucleotide sequence ID" value="NZ_JAIMJA010000005.1"/>
</dbReference>
<keyword evidence="1" id="KW-0378">Hydrolase</keyword>
<dbReference type="Pfam" id="PF02089">
    <property type="entry name" value="Palm_thioest"/>
    <property type="match status" value="1"/>
</dbReference>
<name>A0ABS8W9E6_9GAMM</name>
<comment type="caution">
    <text evidence="1">The sequence shown here is derived from an EMBL/GenBank/DDBJ whole genome shotgun (WGS) entry which is preliminary data.</text>
</comment>
<dbReference type="EMBL" id="JAIMJA010000005">
    <property type="protein sequence ID" value="MCE2594381.1"/>
    <property type="molecule type" value="Genomic_DNA"/>
</dbReference>
<dbReference type="Gene3D" id="3.40.50.1820">
    <property type="entry name" value="alpha/beta hydrolase"/>
    <property type="match status" value="1"/>
</dbReference>
<organism evidence="1 2">
    <name type="scientific">Motilimonas cestriensis</name>
    <dbReference type="NCBI Taxonomy" id="2742685"/>
    <lineage>
        <taxon>Bacteria</taxon>
        <taxon>Pseudomonadati</taxon>
        <taxon>Pseudomonadota</taxon>
        <taxon>Gammaproteobacteria</taxon>
        <taxon>Alteromonadales</taxon>
        <taxon>Alteromonadales genera incertae sedis</taxon>
        <taxon>Motilimonas</taxon>
    </lineage>
</organism>
<proteinExistence type="predicted"/>
<keyword evidence="2" id="KW-1185">Reference proteome</keyword>
<dbReference type="InterPro" id="IPR029058">
    <property type="entry name" value="AB_hydrolase_fold"/>
</dbReference>
<accession>A0ABS8W9E6</accession>
<reference evidence="1 2" key="1">
    <citation type="journal article" date="2022" name="Environ. Microbiol. Rep.">
        <title>Eco-phylogenetic analyses reveal divergent evolution of vitamin B12 metabolism in the marine bacterial family 'Psychromonadaceae'.</title>
        <authorList>
            <person name="Jin X."/>
            <person name="Yang Y."/>
            <person name="Cao H."/>
            <person name="Gao B."/>
            <person name="Zhao Z."/>
        </authorList>
    </citation>
    <scope>NUCLEOTIDE SEQUENCE [LARGE SCALE GENOMIC DNA]</scope>
    <source>
        <strain evidence="1 2">MKS20</strain>
    </source>
</reference>
<dbReference type="SUPFAM" id="SSF53474">
    <property type="entry name" value="alpha/beta-Hydrolases"/>
    <property type="match status" value="1"/>
</dbReference>
<dbReference type="PANTHER" id="PTHR37946">
    <property type="entry name" value="SLL1969 PROTEIN"/>
    <property type="match status" value="1"/>
</dbReference>
<gene>
    <name evidence="1" type="ORF">K6Y31_06095</name>
</gene>
<evidence type="ECO:0000313" key="2">
    <source>
        <dbReference type="Proteomes" id="UP001201273"/>
    </source>
</evidence>
<sequence length="219" mass="24073">MNQDAHVKKETVILLHGLVRTPRSMNTIAKHLRRQGYQVVNLGYASRQHDVMTLANQVMPQALAQCQADHTIHFVTHSLGGILVRAYLSKHKIEQLGRVVMLAPPNQGSEIVDKLGHLRLFKWINGEAGLQLGTDEMSMPKRLGAVDYELGVIAGTRSVNLILSTLMPRPNDGKVSVSSTKIAGMKAHLTLPVTHTFLMTNRRVLTAISAFLATGLFAN</sequence>
<dbReference type="GO" id="GO:0016787">
    <property type="term" value="F:hydrolase activity"/>
    <property type="evidence" value="ECO:0007669"/>
    <property type="project" value="UniProtKB-KW"/>
</dbReference>
<dbReference type="PANTHER" id="PTHR37946:SF1">
    <property type="entry name" value="SLL1969 PROTEIN"/>
    <property type="match status" value="1"/>
</dbReference>
<protein>
    <submittedName>
        <fullName evidence="1">Alpha/beta hydrolase</fullName>
    </submittedName>
</protein>